<dbReference type="SUPFAM" id="SSF50156">
    <property type="entry name" value="PDZ domain-like"/>
    <property type="match status" value="1"/>
</dbReference>
<dbReference type="Gene3D" id="3.10.20.90">
    <property type="entry name" value="Phosphatidylinositol 3-kinase Catalytic Subunit, Chain A, domain 1"/>
    <property type="match status" value="1"/>
</dbReference>
<evidence type="ECO:0000259" key="3">
    <source>
        <dbReference type="PROSITE" id="PS50195"/>
    </source>
</evidence>
<dbReference type="Proteomes" id="UP001177023">
    <property type="component" value="Unassembled WGS sequence"/>
</dbReference>
<evidence type="ECO:0000313" key="5">
    <source>
        <dbReference type="Proteomes" id="UP001177023"/>
    </source>
</evidence>
<name>A0AA36CTT0_9BILA</name>
<dbReference type="InterPro" id="IPR001478">
    <property type="entry name" value="PDZ"/>
</dbReference>
<feature type="region of interest" description="Disordered" evidence="1">
    <location>
        <begin position="514"/>
        <end position="541"/>
    </location>
</feature>
<dbReference type="PANTHER" id="PTHR12431">
    <property type="entry name" value="SORTING NEXIN 17 AND 27"/>
    <property type="match status" value="1"/>
</dbReference>
<dbReference type="Gene3D" id="2.30.42.10">
    <property type="match status" value="1"/>
</dbReference>
<gene>
    <name evidence="4" type="ORF">MSPICULIGERA_LOCUS12692</name>
</gene>
<dbReference type="Gene3D" id="3.30.1520.10">
    <property type="entry name" value="Phox-like domain"/>
    <property type="match status" value="1"/>
</dbReference>
<proteinExistence type="predicted"/>
<dbReference type="SMART" id="SM00228">
    <property type="entry name" value="PDZ"/>
    <property type="match status" value="1"/>
</dbReference>
<dbReference type="Pfam" id="PF00595">
    <property type="entry name" value="PDZ"/>
    <property type="match status" value="1"/>
</dbReference>
<dbReference type="InterPro" id="IPR036034">
    <property type="entry name" value="PDZ_sf"/>
</dbReference>
<dbReference type="CDD" id="cd23070">
    <property type="entry name" value="PDZ_SNX27-like"/>
    <property type="match status" value="1"/>
</dbReference>
<feature type="domain" description="PDZ" evidence="2">
    <location>
        <begin position="36"/>
        <end position="129"/>
    </location>
</feature>
<dbReference type="AlphaFoldDB" id="A0AA36CTT0"/>
<feature type="region of interest" description="Disordered" evidence="1">
    <location>
        <begin position="1"/>
        <end position="34"/>
    </location>
</feature>
<dbReference type="PROSITE" id="PS50106">
    <property type="entry name" value="PDZ"/>
    <property type="match status" value="1"/>
</dbReference>
<dbReference type="GO" id="GO:0032456">
    <property type="term" value="P:endocytic recycling"/>
    <property type="evidence" value="ECO:0007669"/>
    <property type="project" value="TreeGrafter"/>
</dbReference>
<dbReference type="PANTHER" id="PTHR12431:SF19">
    <property type="entry name" value="SORTING NEXIN-27"/>
    <property type="match status" value="1"/>
</dbReference>
<dbReference type="FunFam" id="3.30.1520.10:FF:000003">
    <property type="entry name" value="sorting nexin-27 isoform X2"/>
    <property type="match status" value="1"/>
</dbReference>
<sequence length="541" mass="61817">MYDESEDSDEYASSASSSRYRGNYRRRPNYNPNPHLVTIVKSKTGFGFNVKGQVSEGGQLRSFNGELYAPLQHVSAVLPGGAAEKATLRKGDRILEVNGVNVEGATHKQVVELIKHGGDQLKMVVMSVPDSEANRYENGEESSINFRHDYSDSRSLPVSIPTYHAISAKEAKFIVFDIHMAGRHLGSRRYSEFVELHNLLKREFCDFSFPKLPGKWPFGMNDQQLDTRRRGLELYLEKICSVRVIADSEIMQDFLMDCDAICEVDIRVLLPDGKPISFSCERTALTPAVYGLVQNNVLMSRETASVCAIYENIDPNFERKVGEDEMPHSLYIQNYSSASSSCLVIRKWIFDIEWERELCQADPLFRKIVYHQTINDINQGRIRPDHKMYQLKALQSEDRAEQYLEMARTLSGYSSVTFPPCHCDCRSAGEILLNLSFEGVIISAWPEETEEPMMIDWQSIAGYRSGGTEQWFAFEHIRPGRKNKIVKMYTPFCDYMSACFARIRVERDLAAKRRTHIEENSPSKSSEPKQEKRKADILDEL</sequence>
<dbReference type="InterPro" id="IPR036871">
    <property type="entry name" value="PX_dom_sf"/>
</dbReference>
<feature type="compositionally biased region" description="Low complexity" evidence="1">
    <location>
        <begin position="11"/>
        <end position="21"/>
    </location>
</feature>
<evidence type="ECO:0000313" key="4">
    <source>
        <dbReference type="EMBL" id="CAJ0574357.1"/>
    </source>
</evidence>
<feature type="domain" description="PX" evidence="3">
    <location>
        <begin position="142"/>
        <end position="262"/>
    </location>
</feature>
<dbReference type="GO" id="GO:0035091">
    <property type="term" value="F:phosphatidylinositol binding"/>
    <property type="evidence" value="ECO:0007669"/>
    <property type="project" value="InterPro"/>
</dbReference>
<dbReference type="FunFam" id="2.30.42.10:FF:000061">
    <property type="entry name" value="sorting nexin-27 isoform X2"/>
    <property type="match status" value="1"/>
</dbReference>
<evidence type="ECO:0000259" key="2">
    <source>
        <dbReference type="PROSITE" id="PS50106"/>
    </source>
</evidence>
<dbReference type="GO" id="GO:0005769">
    <property type="term" value="C:early endosome"/>
    <property type="evidence" value="ECO:0007669"/>
    <property type="project" value="TreeGrafter"/>
</dbReference>
<dbReference type="InterPro" id="IPR001683">
    <property type="entry name" value="PX_dom"/>
</dbReference>
<organism evidence="4 5">
    <name type="scientific">Mesorhabditis spiculigera</name>
    <dbReference type="NCBI Taxonomy" id="96644"/>
    <lineage>
        <taxon>Eukaryota</taxon>
        <taxon>Metazoa</taxon>
        <taxon>Ecdysozoa</taxon>
        <taxon>Nematoda</taxon>
        <taxon>Chromadorea</taxon>
        <taxon>Rhabditida</taxon>
        <taxon>Rhabditina</taxon>
        <taxon>Rhabditomorpha</taxon>
        <taxon>Rhabditoidea</taxon>
        <taxon>Rhabditidae</taxon>
        <taxon>Mesorhabditinae</taxon>
        <taxon>Mesorhabditis</taxon>
    </lineage>
</organism>
<reference evidence="4" key="1">
    <citation type="submission" date="2023-06" db="EMBL/GenBank/DDBJ databases">
        <authorList>
            <person name="Delattre M."/>
        </authorList>
    </citation>
    <scope>NUCLEOTIDE SEQUENCE</scope>
    <source>
        <strain evidence="4">AF72</strain>
    </source>
</reference>
<comment type="caution">
    <text evidence="4">The sequence shown here is derived from an EMBL/GenBank/DDBJ whole genome shotgun (WGS) entry which is preliminary data.</text>
</comment>
<dbReference type="SUPFAM" id="SSF64268">
    <property type="entry name" value="PX domain"/>
    <property type="match status" value="1"/>
</dbReference>
<dbReference type="SMART" id="SM00312">
    <property type="entry name" value="PX"/>
    <property type="match status" value="1"/>
</dbReference>
<feature type="non-terminal residue" evidence="4">
    <location>
        <position position="541"/>
    </location>
</feature>
<dbReference type="GO" id="GO:0006886">
    <property type="term" value="P:intracellular protein transport"/>
    <property type="evidence" value="ECO:0007669"/>
    <property type="project" value="TreeGrafter"/>
</dbReference>
<feature type="compositionally biased region" description="Acidic residues" evidence="1">
    <location>
        <begin position="1"/>
        <end position="10"/>
    </location>
</feature>
<dbReference type="PROSITE" id="PS50195">
    <property type="entry name" value="PX"/>
    <property type="match status" value="1"/>
</dbReference>
<dbReference type="EMBL" id="CATQJA010002629">
    <property type="protein sequence ID" value="CAJ0574357.1"/>
    <property type="molecule type" value="Genomic_DNA"/>
</dbReference>
<keyword evidence="5" id="KW-1185">Reference proteome</keyword>
<evidence type="ECO:0000256" key="1">
    <source>
        <dbReference type="SAM" id="MobiDB-lite"/>
    </source>
</evidence>
<dbReference type="Gene3D" id="1.20.80.60">
    <property type="match status" value="1"/>
</dbReference>
<protein>
    <recommendedName>
        <fullName evidence="6">Sorting nexin-27</fullName>
    </recommendedName>
</protein>
<accession>A0AA36CTT0</accession>
<dbReference type="Pfam" id="PF00787">
    <property type="entry name" value="PX"/>
    <property type="match status" value="1"/>
</dbReference>
<evidence type="ECO:0008006" key="6">
    <source>
        <dbReference type="Google" id="ProtNLM"/>
    </source>
</evidence>